<evidence type="ECO:0000256" key="1">
    <source>
        <dbReference type="SAM" id="Phobius"/>
    </source>
</evidence>
<proteinExistence type="predicted"/>
<evidence type="ECO:0000313" key="2">
    <source>
        <dbReference type="EMBL" id="KRX19465.1"/>
    </source>
</evidence>
<keyword evidence="1" id="KW-0812">Transmembrane</keyword>
<keyword evidence="1" id="KW-0472">Membrane</keyword>
<organism evidence="2 3">
    <name type="scientific">Trichinella nelsoni</name>
    <dbReference type="NCBI Taxonomy" id="6336"/>
    <lineage>
        <taxon>Eukaryota</taxon>
        <taxon>Metazoa</taxon>
        <taxon>Ecdysozoa</taxon>
        <taxon>Nematoda</taxon>
        <taxon>Enoplea</taxon>
        <taxon>Dorylaimia</taxon>
        <taxon>Trichinellida</taxon>
        <taxon>Trichinellidae</taxon>
        <taxon>Trichinella</taxon>
    </lineage>
</organism>
<dbReference type="AlphaFoldDB" id="A0A0V0RYA6"/>
<keyword evidence="3" id="KW-1185">Reference proteome</keyword>
<comment type="caution">
    <text evidence="2">The sequence shown here is derived from an EMBL/GenBank/DDBJ whole genome shotgun (WGS) entry which is preliminary data.</text>
</comment>
<dbReference type="EMBL" id="JYDL01000059">
    <property type="protein sequence ID" value="KRX19465.1"/>
    <property type="molecule type" value="Genomic_DNA"/>
</dbReference>
<accession>A0A0V0RYA6</accession>
<reference evidence="2 3" key="1">
    <citation type="submission" date="2015-01" db="EMBL/GenBank/DDBJ databases">
        <title>Evolution of Trichinella species and genotypes.</title>
        <authorList>
            <person name="Korhonen P.K."/>
            <person name="Edoardo P."/>
            <person name="Giuseppe L.R."/>
            <person name="Gasser R.B."/>
        </authorList>
    </citation>
    <scope>NUCLEOTIDE SEQUENCE [LARGE SCALE GENOMIC DNA]</scope>
    <source>
        <strain evidence="2">ISS37</strain>
    </source>
</reference>
<keyword evidence="1" id="KW-1133">Transmembrane helix</keyword>
<gene>
    <name evidence="2" type="ORF">T07_9701</name>
</gene>
<evidence type="ECO:0000313" key="3">
    <source>
        <dbReference type="Proteomes" id="UP000054630"/>
    </source>
</evidence>
<dbReference type="Proteomes" id="UP000054630">
    <property type="component" value="Unassembled WGS sequence"/>
</dbReference>
<feature type="transmembrane region" description="Helical" evidence="1">
    <location>
        <begin position="110"/>
        <end position="134"/>
    </location>
</feature>
<protein>
    <submittedName>
        <fullName evidence="2">Uncharacterized protein</fullName>
    </submittedName>
</protein>
<dbReference type="OrthoDB" id="5920470at2759"/>
<name>A0A0V0RYA6_9BILA</name>
<sequence>MYTIETKPVEAAINDQRVQLTFTQQGQIDEKCKALMLLNCVKKPLLAWANFDLGQLIKTVVRPSTTVNKRMSHTSKRWSIDIGRLVTSGRIMAGEAACPTMTATIRLRKILILILLFSTHNFQLMIALLFLVLFKKCIPSFPLLDHHLLFITRLKFPFSFLEKRIFTDFNFEIMSVPVAPCNIECRQTLYI</sequence>